<proteinExistence type="predicted"/>
<organism evidence="1">
    <name type="scientific">viral metagenome</name>
    <dbReference type="NCBI Taxonomy" id="1070528"/>
    <lineage>
        <taxon>unclassified sequences</taxon>
        <taxon>metagenomes</taxon>
        <taxon>organismal metagenomes</taxon>
    </lineage>
</organism>
<sequence length="141" mass="16977">MSFIYIFLKRCIRVFLYNLFKMLTRMYIPSKIVCNKRVICHNSKRVFELHSNISETKLELVRDAYEACHHLSVKHKEACYLVFGLNAKNVETYFPIVEDFEQNYHKKNIKYQDLYVYHLDPDKSSTILKIGPYKFTIEKHE</sequence>
<dbReference type="EMBL" id="MN739480">
    <property type="protein sequence ID" value="QHT07238.1"/>
    <property type="molecule type" value="Genomic_DNA"/>
</dbReference>
<evidence type="ECO:0000313" key="1">
    <source>
        <dbReference type="EMBL" id="QHT07238.1"/>
    </source>
</evidence>
<protein>
    <submittedName>
        <fullName evidence="1">Uncharacterized protein</fullName>
    </submittedName>
</protein>
<dbReference type="AlphaFoldDB" id="A0A6C0CRS0"/>
<accession>A0A6C0CRS0</accession>
<reference evidence="1" key="1">
    <citation type="journal article" date="2020" name="Nature">
        <title>Giant virus diversity and host interactions through global metagenomics.</title>
        <authorList>
            <person name="Schulz F."/>
            <person name="Roux S."/>
            <person name="Paez-Espino D."/>
            <person name="Jungbluth S."/>
            <person name="Walsh D.A."/>
            <person name="Denef V.J."/>
            <person name="McMahon K.D."/>
            <person name="Konstantinidis K.T."/>
            <person name="Eloe-Fadrosh E.A."/>
            <person name="Kyrpides N.C."/>
            <person name="Woyke T."/>
        </authorList>
    </citation>
    <scope>NUCLEOTIDE SEQUENCE</scope>
    <source>
        <strain evidence="1">GVMAG-M-3300021962-46</strain>
    </source>
</reference>
<name>A0A6C0CRS0_9ZZZZ</name>